<evidence type="ECO:0000313" key="7">
    <source>
        <dbReference type="Proteomes" id="UP001058271"/>
    </source>
</evidence>
<evidence type="ECO:0000259" key="3">
    <source>
        <dbReference type="Pfam" id="PF02278"/>
    </source>
</evidence>
<dbReference type="Proteomes" id="UP001058271">
    <property type="component" value="Chromosome"/>
</dbReference>
<gene>
    <name evidence="6" type="ORF">Drose_24030</name>
</gene>
<dbReference type="PIRSF" id="PIRSF034515">
    <property type="entry name" value="Chondroitinase"/>
    <property type="match status" value="1"/>
</dbReference>
<evidence type="ECO:0000256" key="1">
    <source>
        <dbReference type="ARBA" id="ARBA00006699"/>
    </source>
</evidence>
<keyword evidence="2" id="KW-0456">Lyase</keyword>
<dbReference type="EMBL" id="CP073721">
    <property type="protein sequence ID" value="UWZ34300.1"/>
    <property type="molecule type" value="Genomic_DNA"/>
</dbReference>
<dbReference type="PANTHER" id="PTHR37322:SF3">
    <property type="entry name" value="CHONDROITIN SULFATE ABC EXOLYASE"/>
    <property type="match status" value="1"/>
</dbReference>
<dbReference type="SUPFAM" id="SSF49785">
    <property type="entry name" value="Galactose-binding domain-like"/>
    <property type="match status" value="1"/>
</dbReference>
<dbReference type="InterPro" id="IPR008929">
    <property type="entry name" value="Chondroitin_lyas"/>
</dbReference>
<dbReference type="InterPro" id="IPR024200">
    <property type="entry name" value="Chondroitinase_ABC_I"/>
</dbReference>
<name>A0ABY5YX20_9ACTN</name>
<evidence type="ECO:0000313" key="6">
    <source>
        <dbReference type="EMBL" id="UWZ34300.1"/>
    </source>
</evidence>
<dbReference type="Gene3D" id="2.70.98.10">
    <property type="match status" value="1"/>
</dbReference>
<evidence type="ECO:0000259" key="4">
    <source>
        <dbReference type="Pfam" id="PF09092"/>
    </source>
</evidence>
<dbReference type="InterPro" id="IPR039174">
    <property type="entry name" value="Chondroitin_ABC_lyase"/>
</dbReference>
<comment type="similarity">
    <text evidence="1">Belongs to the polysaccharide lyase 8 family.</text>
</comment>
<evidence type="ECO:0000259" key="5">
    <source>
        <dbReference type="Pfam" id="PF09093"/>
    </source>
</evidence>
<keyword evidence="7" id="KW-1185">Reference proteome</keyword>
<sequence>MSEQPSGLTRRSVLSAAVAGAAIIGLPSVARAGTPIAETAPVDVPTLEQRALELEPPVFLFETRVPDQVRALNGSRLSISGDVARAGDHSLRWDYQPGGTVEVRAPLHYRPSSYRPGGDQGSAGQVATFSVWLYNDRPVDDVLRVEFGRGSGVDARCEIHLGFRGWRTVWIRYGYDLSGRPHQGMNTVRLIAPRRASAGTLHLDLLILNSDVRPDHPTPDRQVPFVNADVALADNAHWLALLRFSGLAAGPLPMPEPTAAEQASLAEVHASYYATVRKSVKVTADSIAELVAAIDAMGVPAQPDTGRGRPIIGYQNAVYPPAIGAELTTFVNGVALRAYTDLMYQVATAYDATTVAEHRSALATQYLRMLTHLREQGWTDGSAQGTIHHLGYQVRGFYDSVYLMRDVLTERNLLAAVRADLAWLTGFGRLRDDWGDARPYGGVFDILNTTVQGMLGTALLMPTPAAQVANLKLLTAWLDRALSPSPGIEDGFKVDGSLFHHVGFYPDYARDGLKGGSPTVAALAGTTFAVSRAAHERWKQALLRMRVYANVNQWPLSLAARHPTGLTGLALPPYQVMTEAGSPDGSAALDPEIGAAFLRLLPAKPSSVQQALAKRLAAAGVKAEAAPEGNWAMNYAALSLHRRNNWLIAVRGHNRYLWSSEIYEADNLYGRYTTYGQIQVMSGGDPIDNRGSGFLQPGWDWNRWPGTTTINLPFDRLRADLSGTIEEMLLTDSRFAGAGSIDGRHGVFGMQLHEHPKYDESHRARKSVFLFDNRVVAIGTGITNTDPQHRTETTLFQTLLPQATSAQYDSELGQIASLPYQQNRDLQRPVWMVDPQRIGYYVPAGQRLMLSRATQTGPEQGGVSQGSADFAAAWLDHGSAPTGASYQYAMVVGADQAAMTDFAARMADAGQAPYVVLRADDKAHVVRDRATGITGYVVFEPLSGLAEGRLAAVDTPSLLLAHDDGADLVLSVTDPDLRLYDGKDPDQYDSSGRFVGRVTPYSRPWRRSPSAAHRLRLVLNGRWQLAGEQPRVAVESVAAATVVAVLCQHGDSVQFRLRPA</sequence>
<dbReference type="InterPro" id="IPR015176">
    <property type="entry name" value="Lyase_N"/>
</dbReference>
<dbReference type="SUPFAM" id="SSF74650">
    <property type="entry name" value="Galactose mutarotase-like"/>
    <property type="match status" value="1"/>
</dbReference>
<evidence type="ECO:0000256" key="2">
    <source>
        <dbReference type="ARBA" id="ARBA00023239"/>
    </source>
</evidence>
<proteinExistence type="inferred from homology"/>
<dbReference type="Pfam" id="PF02278">
    <property type="entry name" value="Lyase_8"/>
    <property type="match status" value="1"/>
</dbReference>
<organism evidence="6 7">
    <name type="scientific">Dactylosporangium roseum</name>
    <dbReference type="NCBI Taxonomy" id="47989"/>
    <lineage>
        <taxon>Bacteria</taxon>
        <taxon>Bacillati</taxon>
        <taxon>Actinomycetota</taxon>
        <taxon>Actinomycetes</taxon>
        <taxon>Micromonosporales</taxon>
        <taxon>Micromonosporaceae</taxon>
        <taxon>Dactylosporangium</taxon>
    </lineage>
</organism>
<dbReference type="PANTHER" id="PTHR37322">
    <property type="match status" value="1"/>
</dbReference>
<dbReference type="InterPro" id="IPR011071">
    <property type="entry name" value="Lyase_8-like_C"/>
</dbReference>
<dbReference type="InterPro" id="IPR014718">
    <property type="entry name" value="GH-type_carb-bd"/>
</dbReference>
<dbReference type="Pfam" id="PF09092">
    <property type="entry name" value="Lyase_N"/>
    <property type="match status" value="1"/>
</dbReference>
<accession>A0ABY5YX20</accession>
<dbReference type="SUPFAM" id="SSF48230">
    <property type="entry name" value="Chondroitin AC/alginate lyase"/>
    <property type="match status" value="1"/>
</dbReference>
<dbReference type="InterPro" id="IPR006311">
    <property type="entry name" value="TAT_signal"/>
</dbReference>
<dbReference type="Gene3D" id="2.60.220.10">
    <property type="entry name" value="Polysaccharide lyase family 8-like, C-terminal"/>
    <property type="match status" value="1"/>
</dbReference>
<protein>
    <recommendedName>
        <fullName evidence="8">Chondroitin sulfate ABC lyase</fullName>
    </recommendedName>
</protein>
<dbReference type="InterPro" id="IPR008979">
    <property type="entry name" value="Galactose-bd-like_sf"/>
</dbReference>
<dbReference type="InterPro" id="IPR015177">
    <property type="entry name" value="Lyase_catalyt"/>
</dbReference>
<reference evidence="6" key="1">
    <citation type="submission" date="2021-04" db="EMBL/GenBank/DDBJ databases">
        <title>Biosynthetic gene clusters of Dactylosporangioum roseum.</title>
        <authorList>
            <person name="Hartkoorn R.C."/>
            <person name="Beaudoing E."/>
            <person name="Hot D."/>
            <person name="Moureu S."/>
        </authorList>
    </citation>
    <scope>NUCLEOTIDE SEQUENCE</scope>
    <source>
        <strain evidence="6">NRRL B-16295</strain>
    </source>
</reference>
<feature type="domain" description="Lyase catalytic" evidence="5">
    <location>
        <begin position="255"/>
        <end position="604"/>
    </location>
</feature>
<dbReference type="Pfam" id="PF09093">
    <property type="entry name" value="Lyase_catalyt"/>
    <property type="match status" value="1"/>
</dbReference>
<dbReference type="Gene3D" id="2.60.120.430">
    <property type="entry name" value="Galactose-binding lectin"/>
    <property type="match status" value="1"/>
</dbReference>
<dbReference type="InterPro" id="IPR003159">
    <property type="entry name" value="Lyase_8_central_dom"/>
</dbReference>
<feature type="domain" description="Polysaccharide lyase family 8 central" evidence="3">
    <location>
        <begin position="640"/>
        <end position="894"/>
    </location>
</feature>
<dbReference type="PROSITE" id="PS51318">
    <property type="entry name" value="TAT"/>
    <property type="match status" value="1"/>
</dbReference>
<feature type="domain" description="Lyase N-terminal" evidence="4">
    <location>
        <begin position="59"/>
        <end position="225"/>
    </location>
</feature>
<dbReference type="InterPro" id="IPR011013">
    <property type="entry name" value="Gal_mutarotase_sf_dom"/>
</dbReference>
<dbReference type="RefSeq" id="WP_260723603.1">
    <property type="nucleotide sequence ID" value="NZ_BAAABS010000025.1"/>
</dbReference>
<evidence type="ECO:0008006" key="8">
    <source>
        <dbReference type="Google" id="ProtNLM"/>
    </source>
</evidence>
<dbReference type="SUPFAM" id="SSF49863">
    <property type="entry name" value="Hyaluronate lyase-like, C-terminal domain"/>
    <property type="match status" value="1"/>
</dbReference>
<dbReference type="Gene3D" id="1.50.10.100">
    <property type="entry name" value="Chondroitin AC/alginate lyase"/>
    <property type="match status" value="1"/>
</dbReference>